<dbReference type="Pfam" id="PF08240">
    <property type="entry name" value="ADH_N"/>
    <property type="match status" value="1"/>
</dbReference>
<dbReference type="PANTHER" id="PTHR42940:SF8">
    <property type="entry name" value="VACUOLAR PROTEIN SORTING-ASSOCIATED PROTEIN 11"/>
    <property type="match status" value="1"/>
</dbReference>
<keyword evidence="4" id="KW-0560">Oxidoreductase</keyword>
<dbReference type="SUPFAM" id="SSF50129">
    <property type="entry name" value="GroES-like"/>
    <property type="match status" value="1"/>
</dbReference>
<dbReference type="AlphaFoldDB" id="A0A0C3S2X3"/>
<dbReference type="PROSITE" id="PS00059">
    <property type="entry name" value="ADH_ZINC"/>
    <property type="match status" value="1"/>
</dbReference>
<evidence type="ECO:0000313" key="6">
    <source>
        <dbReference type="EMBL" id="KIP04072.1"/>
    </source>
</evidence>
<dbReference type="InterPro" id="IPR011032">
    <property type="entry name" value="GroES-like_sf"/>
</dbReference>
<organism evidence="6 7">
    <name type="scientific">Phlebiopsis gigantea (strain 11061_1 CR5-6)</name>
    <name type="common">White-rot fungus</name>
    <name type="synonym">Peniophora gigantea</name>
    <dbReference type="NCBI Taxonomy" id="745531"/>
    <lineage>
        <taxon>Eukaryota</taxon>
        <taxon>Fungi</taxon>
        <taxon>Dikarya</taxon>
        <taxon>Basidiomycota</taxon>
        <taxon>Agaricomycotina</taxon>
        <taxon>Agaricomycetes</taxon>
        <taxon>Polyporales</taxon>
        <taxon>Phanerochaetaceae</taxon>
        <taxon>Phlebiopsis</taxon>
    </lineage>
</organism>
<evidence type="ECO:0000256" key="3">
    <source>
        <dbReference type="ARBA" id="ARBA00022833"/>
    </source>
</evidence>
<comment type="cofactor">
    <cofactor evidence="1">
        <name>Zn(2+)</name>
        <dbReference type="ChEBI" id="CHEBI:29105"/>
    </cofactor>
</comment>
<dbReference type="Gene3D" id="3.90.180.10">
    <property type="entry name" value="Medium-chain alcohol dehydrogenases, catalytic domain"/>
    <property type="match status" value="1"/>
</dbReference>
<dbReference type="OrthoDB" id="1879366at2759"/>
<dbReference type="GO" id="GO:0008270">
    <property type="term" value="F:zinc ion binding"/>
    <property type="evidence" value="ECO:0007669"/>
    <property type="project" value="InterPro"/>
</dbReference>
<protein>
    <recommendedName>
        <fullName evidence="5">Alcohol dehydrogenase-like N-terminal domain-containing protein</fullName>
    </recommendedName>
</protein>
<dbReference type="EMBL" id="KN840588">
    <property type="protein sequence ID" value="KIP04072.1"/>
    <property type="molecule type" value="Genomic_DNA"/>
</dbReference>
<evidence type="ECO:0000256" key="2">
    <source>
        <dbReference type="ARBA" id="ARBA00022723"/>
    </source>
</evidence>
<dbReference type="PANTHER" id="PTHR42940">
    <property type="entry name" value="ALCOHOL DEHYDROGENASE 1-RELATED"/>
    <property type="match status" value="1"/>
</dbReference>
<keyword evidence="3" id="KW-0862">Zinc</keyword>
<feature type="non-terminal residue" evidence="6">
    <location>
        <position position="109"/>
    </location>
</feature>
<evidence type="ECO:0000313" key="7">
    <source>
        <dbReference type="Proteomes" id="UP000053257"/>
    </source>
</evidence>
<dbReference type="HOGENOM" id="CLU_2203301_0_0_1"/>
<dbReference type="GO" id="GO:0016491">
    <property type="term" value="F:oxidoreductase activity"/>
    <property type="evidence" value="ECO:0007669"/>
    <property type="project" value="UniProtKB-KW"/>
</dbReference>
<proteinExistence type="predicted"/>
<evidence type="ECO:0000259" key="5">
    <source>
        <dbReference type="Pfam" id="PF08240"/>
    </source>
</evidence>
<dbReference type="InterPro" id="IPR002328">
    <property type="entry name" value="ADH_Zn_CS"/>
</dbReference>
<dbReference type="STRING" id="745531.A0A0C3S2X3"/>
<keyword evidence="7" id="KW-1185">Reference proteome</keyword>
<evidence type="ECO:0000256" key="4">
    <source>
        <dbReference type="ARBA" id="ARBA00023002"/>
    </source>
</evidence>
<dbReference type="Proteomes" id="UP000053257">
    <property type="component" value="Unassembled WGS sequence"/>
</dbReference>
<gene>
    <name evidence="6" type="ORF">PHLGIDRAFT_121047</name>
</gene>
<reference evidence="6 7" key="1">
    <citation type="journal article" date="2014" name="PLoS Genet.">
        <title>Analysis of the Phlebiopsis gigantea genome, transcriptome and secretome provides insight into its pioneer colonization strategies of wood.</title>
        <authorList>
            <person name="Hori C."/>
            <person name="Ishida T."/>
            <person name="Igarashi K."/>
            <person name="Samejima M."/>
            <person name="Suzuki H."/>
            <person name="Master E."/>
            <person name="Ferreira P."/>
            <person name="Ruiz-Duenas F.J."/>
            <person name="Held B."/>
            <person name="Canessa P."/>
            <person name="Larrondo L.F."/>
            <person name="Schmoll M."/>
            <person name="Druzhinina I.S."/>
            <person name="Kubicek C.P."/>
            <person name="Gaskell J.A."/>
            <person name="Kersten P."/>
            <person name="St John F."/>
            <person name="Glasner J."/>
            <person name="Sabat G."/>
            <person name="Splinter BonDurant S."/>
            <person name="Syed K."/>
            <person name="Yadav J."/>
            <person name="Mgbeahuruike A.C."/>
            <person name="Kovalchuk A."/>
            <person name="Asiegbu F.O."/>
            <person name="Lackner G."/>
            <person name="Hoffmeister D."/>
            <person name="Rencoret J."/>
            <person name="Gutierrez A."/>
            <person name="Sun H."/>
            <person name="Lindquist E."/>
            <person name="Barry K."/>
            <person name="Riley R."/>
            <person name="Grigoriev I.V."/>
            <person name="Henrissat B."/>
            <person name="Kues U."/>
            <person name="Berka R.M."/>
            <person name="Martinez A.T."/>
            <person name="Covert S.F."/>
            <person name="Blanchette R.A."/>
            <person name="Cullen D."/>
        </authorList>
    </citation>
    <scope>NUCLEOTIDE SEQUENCE [LARGE SCALE GENOMIC DNA]</scope>
    <source>
        <strain evidence="6 7">11061_1 CR5-6</strain>
    </source>
</reference>
<name>A0A0C3S2X3_PHLG1</name>
<feature type="domain" description="Alcohol dehydrogenase-like N-terminal" evidence="5">
    <location>
        <begin position="35"/>
        <end position="104"/>
    </location>
</feature>
<evidence type="ECO:0000256" key="1">
    <source>
        <dbReference type="ARBA" id="ARBA00001947"/>
    </source>
</evidence>
<dbReference type="InterPro" id="IPR013154">
    <property type="entry name" value="ADH-like_N"/>
</dbReference>
<keyword evidence="2" id="KW-0479">Metal-binding</keyword>
<accession>A0A0C3S2X3</accession>
<sequence length="109" mass="11158">MATTPIVPKTMTAYRFHPSVGKPVPETVAVPSPAPDEVLIKILAAGVCHSDLGILEVGSALHKQMSELAGPFTMGHEGAGIIVARGADVAATHPALALGTYVAVYTVNS</sequence>